<keyword evidence="5" id="KW-0029">Amino-acid transport</keyword>
<organism evidence="7 8">
    <name type="scientific">Bosea psychrotolerans</name>
    <dbReference type="NCBI Taxonomy" id="1871628"/>
    <lineage>
        <taxon>Bacteria</taxon>
        <taxon>Pseudomonadati</taxon>
        <taxon>Pseudomonadota</taxon>
        <taxon>Alphaproteobacteria</taxon>
        <taxon>Hyphomicrobiales</taxon>
        <taxon>Boseaceae</taxon>
        <taxon>Bosea</taxon>
    </lineage>
</organism>
<dbReference type="Pfam" id="PF00005">
    <property type="entry name" value="ABC_tran"/>
    <property type="match status" value="1"/>
</dbReference>
<dbReference type="PROSITE" id="PS50893">
    <property type="entry name" value="ABC_TRANSPORTER_2"/>
    <property type="match status" value="1"/>
</dbReference>
<keyword evidence="3" id="KW-0547">Nucleotide-binding</keyword>
<protein>
    <submittedName>
        <fullName evidence="7">Amino acid/amide ABC transporter ATP-binding protein 2 (HAAT family)</fullName>
    </submittedName>
</protein>
<evidence type="ECO:0000313" key="7">
    <source>
        <dbReference type="EMBL" id="POR51378.1"/>
    </source>
</evidence>
<dbReference type="GO" id="GO:0005524">
    <property type="term" value="F:ATP binding"/>
    <property type="evidence" value="ECO:0007669"/>
    <property type="project" value="UniProtKB-KW"/>
</dbReference>
<dbReference type="SMART" id="SM00382">
    <property type="entry name" value="AAA"/>
    <property type="match status" value="1"/>
</dbReference>
<dbReference type="InterPro" id="IPR052156">
    <property type="entry name" value="BCAA_Transport_ATP-bd_LivF"/>
</dbReference>
<dbReference type="GO" id="GO:0016887">
    <property type="term" value="F:ATP hydrolysis activity"/>
    <property type="evidence" value="ECO:0007669"/>
    <property type="project" value="InterPro"/>
</dbReference>
<dbReference type="PANTHER" id="PTHR43820:SF4">
    <property type="entry name" value="HIGH-AFFINITY BRANCHED-CHAIN AMINO ACID TRANSPORT ATP-BINDING PROTEIN LIVF"/>
    <property type="match status" value="1"/>
</dbReference>
<dbReference type="RefSeq" id="WP_210202342.1">
    <property type="nucleotide sequence ID" value="NZ_PQFZ01000007.1"/>
</dbReference>
<dbReference type="GO" id="GO:0015658">
    <property type="term" value="F:branched-chain amino acid transmembrane transporter activity"/>
    <property type="evidence" value="ECO:0007669"/>
    <property type="project" value="TreeGrafter"/>
</dbReference>
<sequence length="239" mass="25707">MPRTKDILEIKGLSAEIEGVQVLRKVDFALAEGATVALIGRNGAGKTSLLRAIMGFMKVTAGAIAFDGRPLRDVKPHERPRLGIGYAPEDRRLFSTFTIEENIRLPAEVMKLGVPEIARRLDGIYAVLPELADLRHRPAAGLSGGQGKMAALARALMIGNRVILLDEPFQGLAPVLANRYAAALRTLRDSHPEIALLITESNPSLLRNFAERAYAIERGEVTEVEGGLAASSLAAAGMH</sequence>
<dbReference type="EMBL" id="PQFZ01000007">
    <property type="protein sequence ID" value="POR51378.1"/>
    <property type="molecule type" value="Genomic_DNA"/>
</dbReference>
<dbReference type="InterPro" id="IPR027417">
    <property type="entry name" value="P-loop_NTPase"/>
</dbReference>
<keyword evidence="8" id="KW-1185">Reference proteome</keyword>
<evidence type="ECO:0000256" key="2">
    <source>
        <dbReference type="ARBA" id="ARBA00022448"/>
    </source>
</evidence>
<dbReference type="Gene3D" id="3.40.50.300">
    <property type="entry name" value="P-loop containing nucleotide triphosphate hydrolases"/>
    <property type="match status" value="1"/>
</dbReference>
<evidence type="ECO:0000256" key="3">
    <source>
        <dbReference type="ARBA" id="ARBA00022741"/>
    </source>
</evidence>
<evidence type="ECO:0000256" key="1">
    <source>
        <dbReference type="ARBA" id="ARBA00005417"/>
    </source>
</evidence>
<evidence type="ECO:0000256" key="5">
    <source>
        <dbReference type="ARBA" id="ARBA00022970"/>
    </source>
</evidence>
<dbReference type="InterPro" id="IPR003593">
    <property type="entry name" value="AAA+_ATPase"/>
</dbReference>
<evidence type="ECO:0000313" key="8">
    <source>
        <dbReference type="Proteomes" id="UP000236919"/>
    </source>
</evidence>
<keyword evidence="4 7" id="KW-0067">ATP-binding</keyword>
<proteinExistence type="inferred from homology"/>
<dbReference type="SUPFAM" id="SSF52540">
    <property type="entry name" value="P-loop containing nucleoside triphosphate hydrolases"/>
    <property type="match status" value="1"/>
</dbReference>
<dbReference type="InterPro" id="IPR003439">
    <property type="entry name" value="ABC_transporter-like_ATP-bd"/>
</dbReference>
<dbReference type="GO" id="GO:0015807">
    <property type="term" value="P:L-amino acid transport"/>
    <property type="evidence" value="ECO:0007669"/>
    <property type="project" value="TreeGrafter"/>
</dbReference>
<dbReference type="PANTHER" id="PTHR43820">
    <property type="entry name" value="HIGH-AFFINITY BRANCHED-CHAIN AMINO ACID TRANSPORT ATP-BINDING PROTEIN LIVF"/>
    <property type="match status" value="1"/>
</dbReference>
<name>A0A2S4M9G6_9HYPH</name>
<comment type="caution">
    <text evidence="7">The sequence shown here is derived from an EMBL/GenBank/DDBJ whole genome shotgun (WGS) entry which is preliminary data.</text>
</comment>
<accession>A0A2S4M9G6</accession>
<keyword evidence="2" id="KW-0813">Transport</keyword>
<dbReference type="Proteomes" id="UP000236919">
    <property type="component" value="Unassembled WGS sequence"/>
</dbReference>
<dbReference type="AlphaFoldDB" id="A0A2S4M9G6"/>
<evidence type="ECO:0000259" key="6">
    <source>
        <dbReference type="PROSITE" id="PS50893"/>
    </source>
</evidence>
<evidence type="ECO:0000256" key="4">
    <source>
        <dbReference type="ARBA" id="ARBA00022840"/>
    </source>
</evidence>
<comment type="similarity">
    <text evidence="1">Belongs to the ABC transporter superfamily.</text>
</comment>
<feature type="domain" description="ABC transporter" evidence="6">
    <location>
        <begin position="2"/>
        <end position="238"/>
    </location>
</feature>
<reference evidence="7 8" key="1">
    <citation type="submission" date="2018-01" db="EMBL/GenBank/DDBJ databases">
        <title>Genomic Encyclopedia of Type Strains, Phase III (KMG-III): the genomes of soil and plant-associated and newly described type strains.</title>
        <authorList>
            <person name="Whitman W."/>
        </authorList>
    </citation>
    <scope>NUCLEOTIDE SEQUENCE [LARGE SCALE GENOMIC DNA]</scope>
    <source>
        <strain evidence="7 8">1131</strain>
    </source>
</reference>
<gene>
    <name evidence="7" type="ORF">CYD53_107161</name>
</gene>